<dbReference type="InterPro" id="IPR050221">
    <property type="entry name" value="26S_Proteasome_ATPase"/>
</dbReference>
<feature type="domain" description="AAA+ ATPase" evidence="4">
    <location>
        <begin position="228"/>
        <end position="360"/>
    </location>
</feature>
<keyword evidence="2" id="KW-0547">Nucleotide-binding</keyword>
<evidence type="ECO:0000256" key="2">
    <source>
        <dbReference type="ARBA" id="ARBA00022741"/>
    </source>
</evidence>
<sequence>MMGKEILNIMAFLQTASTNRLESHFEGKPFSIPDFEMIGDSPLSGFLKHYNLSKEEILLLAAALVPHIIPGFFDKIIERFLPNGGDFPEFGGIKGENQRGMLPTGETLLFILAGIDLSERLNYLSLFDKSNELFKHHILRLAQVKAGEPHLSGKLLMDAEFIEVFTTGKVSLPSLSIDFPAEHLQSQLKWEDLVLPEQVWSQINDLQIWLKHKDTLQREWDLGRKLKPGYRALFYGPPGTGKTITATLLGKYTKKEVFRIDLSMVVSKYIGETEKNLASLFDKAENKDWILFFDEADAIFGKRTGVRDAHDKYANQEVSYLLQRIESYNGLVILASNFRSNIDAAFIRRFNAIIYFPPPKVEDRLLLWEKSLPQLMSLEKDLELREIAERYELNGSHIMNIVQYISLVSLESRNFVLTKELMIKGIKREMEKEGK</sequence>
<dbReference type="AlphaFoldDB" id="A0A1W2GZE5"/>
<dbReference type="STRING" id="758820.SAMN00777080_0517"/>
<evidence type="ECO:0000259" key="4">
    <source>
        <dbReference type="SMART" id="SM00382"/>
    </source>
</evidence>
<gene>
    <name evidence="5" type="ORF">SAMN00777080_0517</name>
</gene>
<evidence type="ECO:0000313" key="5">
    <source>
        <dbReference type="EMBL" id="SMD41981.1"/>
    </source>
</evidence>
<dbReference type="InterPro" id="IPR027417">
    <property type="entry name" value="P-loop_NTPase"/>
</dbReference>
<dbReference type="CDD" id="cd19481">
    <property type="entry name" value="RecA-like_protease"/>
    <property type="match status" value="1"/>
</dbReference>
<evidence type="ECO:0000256" key="1">
    <source>
        <dbReference type="ARBA" id="ARBA00006914"/>
    </source>
</evidence>
<comment type="similarity">
    <text evidence="1">Belongs to the AAA ATPase family.</text>
</comment>
<evidence type="ECO:0000256" key="3">
    <source>
        <dbReference type="ARBA" id="ARBA00022840"/>
    </source>
</evidence>
<keyword evidence="3" id="KW-0067">ATP-binding</keyword>
<dbReference type="EMBL" id="LT838813">
    <property type="protein sequence ID" value="SMD41981.1"/>
    <property type="molecule type" value="Genomic_DNA"/>
</dbReference>
<dbReference type="SMART" id="SM00382">
    <property type="entry name" value="AAA"/>
    <property type="match status" value="1"/>
</dbReference>
<organism evidence="5 6">
    <name type="scientific">Aquiflexum balticum DSM 16537</name>
    <dbReference type="NCBI Taxonomy" id="758820"/>
    <lineage>
        <taxon>Bacteria</taxon>
        <taxon>Pseudomonadati</taxon>
        <taxon>Bacteroidota</taxon>
        <taxon>Cytophagia</taxon>
        <taxon>Cytophagales</taxon>
        <taxon>Cyclobacteriaceae</taxon>
        <taxon>Aquiflexum</taxon>
    </lineage>
</organism>
<dbReference type="OrthoDB" id="7438987at2"/>
<protein>
    <submittedName>
        <fullName evidence="5">AAA+-type ATPase, SpoVK/Ycf46/Vps4 family</fullName>
    </submittedName>
</protein>
<dbReference type="Proteomes" id="UP000192333">
    <property type="component" value="Chromosome I"/>
</dbReference>
<dbReference type="GO" id="GO:0016887">
    <property type="term" value="F:ATP hydrolysis activity"/>
    <property type="evidence" value="ECO:0007669"/>
    <property type="project" value="InterPro"/>
</dbReference>
<dbReference type="Gene3D" id="3.40.50.300">
    <property type="entry name" value="P-loop containing nucleotide triphosphate hydrolases"/>
    <property type="match status" value="1"/>
</dbReference>
<evidence type="ECO:0000313" key="6">
    <source>
        <dbReference type="Proteomes" id="UP000192333"/>
    </source>
</evidence>
<keyword evidence="6" id="KW-1185">Reference proteome</keyword>
<dbReference type="SUPFAM" id="SSF52540">
    <property type="entry name" value="P-loop containing nucleoside triphosphate hydrolases"/>
    <property type="match status" value="1"/>
</dbReference>
<dbReference type="InterPro" id="IPR003959">
    <property type="entry name" value="ATPase_AAA_core"/>
</dbReference>
<proteinExistence type="inferred from homology"/>
<dbReference type="PANTHER" id="PTHR23073">
    <property type="entry name" value="26S PROTEASOME REGULATORY SUBUNIT"/>
    <property type="match status" value="1"/>
</dbReference>
<dbReference type="Pfam" id="PF00004">
    <property type="entry name" value="AAA"/>
    <property type="match status" value="1"/>
</dbReference>
<name>A0A1W2GZE5_9BACT</name>
<reference evidence="6" key="1">
    <citation type="submission" date="2017-04" db="EMBL/GenBank/DDBJ databases">
        <authorList>
            <person name="Varghese N."/>
            <person name="Submissions S."/>
        </authorList>
    </citation>
    <scope>NUCLEOTIDE SEQUENCE [LARGE SCALE GENOMIC DNA]</scope>
    <source>
        <strain evidence="6">DSM 16537</strain>
    </source>
</reference>
<dbReference type="InterPro" id="IPR003593">
    <property type="entry name" value="AAA+_ATPase"/>
</dbReference>
<dbReference type="GO" id="GO:0005524">
    <property type="term" value="F:ATP binding"/>
    <property type="evidence" value="ECO:0007669"/>
    <property type="project" value="UniProtKB-KW"/>
</dbReference>
<accession>A0A1W2GZE5</accession>